<name>A0A4Q9NZD3_9APHY</name>
<keyword evidence="2" id="KW-1185">Reference proteome</keyword>
<gene>
    <name evidence="1" type="ORF">BD310DRAFT_913090</name>
</gene>
<dbReference type="EMBL" id="ML145085">
    <property type="protein sequence ID" value="TBU64673.1"/>
    <property type="molecule type" value="Genomic_DNA"/>
</dbReference>
<reference evidence="1 2" key="1">
    <citation type="submission" date="2019-01" db="EMBL/GenBank/DDBJ databases">
        <title>Draft genome sequences of three monokaryotic isolates of the white-rot basidiomycete fungus Dichomitus squalens.</title>
        <authorList>
            <consortium name="DOE Joint Genome Institute"/>
            <person name="Lopez S.C."/>
            <person name="Andreopoulos B."/>
            <person name="Pangilinan J."/>
            <person name="Lipzen A."/>
            <person name="Riley R."/>
            <person name="Ahrendt S."/>
            <person name="Ng V."/>
            <person name="Barry K."/>
            <person name="Daum C."/>
            <person name="Grigoriev I.V."/>
            <person name="Hilden K.S."/>
            <person name="Makela M.R."/>
            <person name="de Vries R.P."/>
        </authorList>
    </citation>
    <scope>NUCLEOTIDE SEQUENCE [LARGE SCALE GENOMIC DNA]</scope>
    <source>
        <strain evidence="1 2">CBS 464.89</strain>
    </source>
</reference>
<evidence type="ECO:0000313" key="1">
    <source>
        <dbReference type="EMBL" id="TBU64673.1"/>
    </source>
</evidence>
<sequence>MLSPSGRARLPAGPRPSRGWFAVSERGGRRTHGAPLLLGSQLLFPAPVGMQSLDGMRQQPSGFIFGLTSDTCAASSS</sequence>
<accession>A0A4Q9NZD3</accession>
<dbReference type="Proteomes" id="UP000292082">
    <property type="component" value="Unassembled WGS sequence"/>
</dbReference>
<dbReference type="AlphaFoldDB" id="A0A4Q9NZD3"/>
<evidence type="ECO:0000313" key="2">
    <source>
        <dbReference type="Proteomes" id="UP000292082"/>
    </source>
</evidence>
<protein>
    <submittedName>
        <fullName evidence="1">Uncharacterized protein</fullName>
    </submittedName>
</protein>
<proteinExistence type="predicted"/>
<organism evidence="1 2">
    <name type="scientific">Dichomitus squalens</name>
    <dbReference type="NCBI Taxonomy" id="114155"/>
    <lineage>
        <taxon>Eukaryota</taxon>
        <taxon>Fungi</taxon>
        <taxon>Dikarya</taxon>
        <taxon>Basidiomycota</taxon>
        <taxon>Agaricomycotina</taxon>
        <taxon>Agaricomycetes</taxon>
        <taxon>Polyporales</taxon>
        <taxon>Polyporaceae</taxon>
        <taxon>Dichomitus</taxon>
    </lineage>
</organism>